<dbReference type="PANTHER" id="PTHR10696:SF56">
    <property type="entry name" value="TAUD_TFDA-LIKE DOMAIN-CONTAINING PROTEIN"/>
    <property type="match status" value="1"/>
</dbReference>
<feature type="domain" description="TauD/TfdA-like" evidence="5">
    <location>
        <begin position="62"/>
        <end position="322"/>
    </location>
</feature>
<dbReference type="Proteomes" id="UP000216020">
    <property type="component" value="Unassembled WGS sequence"/>
</dbReference>
<evidence type="ECO:0000256" key="2">
    <source>
        <dbReference type="ARBA" id="ARBA00023002"/>
    </source>
</evidence>
<dbReference type="Pfam" id="PF02668">
    <property type="entry name" value="TauD"/>
    <property type="match status" value="1"/>
</dbReference>
<dbReference type="GO" id="GO:0016706">
    <property type="term" value="F:2-oxoglutarate-dependent dioxygenase activity"/>
    <property type="evidence" value="ECO:0007669"/>
    <property type="project" value="UniProtKB-ARBA"/>
</dbReference>
<gene>
    <name evidence="6" type="ORF">CAL29_00540</name>
</gene>
<dbReference type="EMBL" id="NEVM01000001">
    <property type="protein sequence ID" value="OZI38525.1"/>
    <property type="molecule type" value="Genomic_DNA"/>
</dbReference>
<dbReference type="InterPro" id="IPR042098">
    <property type="entry name" value="TauD-like_sf"/>
</dbReference>
<dbReference type="PANTHER" id="PTHR10696">
    <property type="entry name" value="GAMMA-BUTYROBETAINE HYDROXYLASE-RELATED"/>
    <property type="match status" value="1"/>
</dbReference>
<protein>
    <recommendedName>
        <fullName evidence="5">TauD/TfdA-like domain-containing protein</fullName>
    </recommendedName>
</protein>
<evidence type="ECO:0000256" key="1">
    <source>
        <dbReference type="ARBA" id="ARBA00001954"/>
    </source>
</evidence>
<sequence>MDTHVQAPPATPAAAGRYPDRGQPQAWTARQADEDRSWVLRLAPAHVEALHKALAHAKTVGKPLLQWGQADFPLDEATQAILREAIATTQGRWGMCLLKGFPVDVWSEEDTRLAYWGIGLYMGVGRPQNRASDVMTDVRDAGGSYKTKGGRGYNTNAELDFHMDSCDVVALMCRRTAKLGGSSKVVSSIALRDEVARLRPDLLEVLHQPYYHSYQGAQDPSQPPYYPLSIFGNHPAQFAARTNRKNLVAAQRDFPEVPRWTPAQAEALDLLDELMAGEKLCYNMELERGDLQLLNSYVTLHSRTAFEDYEEPDLKRHLLRLWLAVPISQELPADWDVYYIDVRGGSVRGGMRGSGISPEFLEYEQRHAKALGMLFEPWAPKVRKEDGILPGGQA</sequence>
<evidence type="ECO:0000259" key="5">
    <source>
        <dbReference type="Pfam" id="PF02668"/>
    </source>
</evidence>
<keyword evidence="2" id="KW-0560">Oxidoreductase</keyword>
<proteinExistence type="predicted"/>
<dbReference type="GO" id="GO:0017000">
    <property type="term" value="P:antibiotic biosynthetic process"/>
    <property type="evidence" value="ECO:0007669"/>
    <property type="project" value="UniProtKB-KW"/>
</dbReference>
<name>A0A261SN35_9BORD</name>
<comment type="caution">
    <text evidence="6">The sequence shown here is derived from an EMBL/GenBank/DDBJ whole genome shotgun (WGS) entry which is preliminary data.</text>
</comment>
<dbReference type="AlphaFoldDB" id="A0A261SN35"/>
<evidence type="ECO:0000313" key="6">
    <source>
        <dbReference type="EMBL" id="OZI38525.1"/>
    </source>
</evidence>
<dbReference type="InterPro" id="IPR050411">
    <property type="entry name" value="AlphaKG_dependent_hydroxylases"/>
</dbReference>
<evidence type="ECO:0000256" key="4">
    <source>
        <dbReference type="SAM" id="MobiDB-lite"/>
    </source>
</evidence>
<dbReference type="RefSeq" id="WP_094852620.1">
    <property type="nucleotide sequence ID" value="NZ_NEVM01000001.1"/>
</dbReference>
<dbReference type="Gene3D" id="3.60.130.10">
    <property type="entry name" value="Clavaminate synthase-like"/>
    <property type="match status" value="1"/>
</dbReference>
<dbReference type="InterPro" id="IPR003819">
    <property type="entry name" value="TauD/TfdA-like"/>
</dbReference>
<dbReference type="SUPFAM" id="SSF51197">
    <property type="entry name" value="Clavaminate synthase-like"/>
    <property type="match status" value="1"/>
</dbReference>
<dbReference type="OrthoDB" id="753054at2"/>
<feature type="region of interest" description="Disordered" evidence="4">
    <location>
        <begin position="1"/>
        <end position="24"/>
    </location>
</feature>
<accession>A0A261SN35</accession>
<evidence type="ECO:0000313" key="7">
    <source>
        <dbReference type="Proteomes" id="UP000216020"/>
    </source>
</evidence>
<comment type="cofactor">
    <cofactor evidence="1">
        <name>Fe(2+)</name>
        <dbReference type="ChEBI" id="CHEBI:29033"/>
    </cofactor>
</comment>
<organism evidence="6 7">
    <name type="scientific">Bordetella genomosp. 10</name>
    <dbReference type="NCBI Taxonomy" id="1416804"/>
    <lineage>
        <taxon>Bacteria</taxon>
        <taxon>Pseudomonadati</taxon>
        <taxon>Pseudomonadota</taxon>
        <taxon>Betaproteobacteria</taxon>
        <taxon>Burkholderiales</taxon>
        <taxon>Alcaligenaceae</taxon>
        <taxon>Bordetella</taxon>
    </lineage>
</organism>
<keyword evidence="3" id="KW-0045">Antibiotic biosynthesis</keyword>
<keyword evidence="7" id="KW-1185">Reference proteome</keyword>
<reference evidence="7" key="1">
    <citation type="submission" date="2017-05" db="EMBL/GenBank/DDBJ databases">
        <title>Complete and WGS of Bordetella genogroups.</title>
        <authorList>
            <person name="Spilker T."/>
            <person name="Lipuma J."/>
        </authorList>
    </citation>
    <scope>NUCLEOTIDE SEQUENCE [LARGE SCALE GENOMIC DNA]</scope>
    <source>
        <strain evidence="7">AU16122</strain>
    </source>
</reference>
<evidence type="ECO:0000256" key="3">
    <source>
        <dbReference type="ARBA" id="ARBA00023194"/>
    </source>
</evidence>